<evidence type="ECO:0000256" key="6">
    <source>
        <dbReference type="ARBA" id="ARBA00022989"/>
    </source>
</evidence>
<feature type="transmembrane region" description="Helical" evidence="8">
    <location>
        <begin position="219"/>
        <end position="238"/>
    </location>
</feature>
<dbReference type="GO" id="GO:0005886">
    <property type="term" value="C:plasma membrane"/>
    <property type="evidence" value="ECO:0007669"/>
    <property type="project" value="UniProtKB-SubCell"/>
</dbReference>
<evidence type="ECO:0000259" key="9">
    <source>
        <dbReference type="Pfam" id="PF13231"/>
    </source>
</evidence>
<gene>
    <name evidence="10" type="ORF">Mal33_31450</name>
</gene>
<feature type="transmembrane region" description="Helical" evidence="8">
    <location>
        <begin position="134"/>
        <end position="159"/>
    </location>
</feature>
<evidence type="ECO:0000313" key="11">
    <source>
        <dbReference type="Proteomes" id="UP000316770"/>
    </source>
</evidence>
<evidence type="ECO:0000256" key="3">
    <source>
        <dbReference type="ARBA" id="ARBA00022676"/>
    </source>
</evidence>
<dbReference type="PANTHER" id="PTHR33908">
    <property type="entry name" value="MANNOSYLTRANSFERASE YKCB-RELATED"/>
    <property type="match status" value="1"/>
</dbReference>
<keyword evidence="4" id="KW-0808">Transferase</keyword>
<keyword evidence="3" id="KW-0328">Glycosyltransferase</keyword>
<keyword evidence="11" id="KW-1185">Reference proteome</keyword>
<name>A0A518IVN5_9BACT</name>
<dbReference type="RefSeq" id="WP_197452654.1">
    <property type="nucleotide sequence ID" value="NZ_CP036318.1"/>
</dbReference>
<evidence type="ECO:0000256" key="8">
    <source>
        <dbReference type="SAM" id="Phobius"/>
    </source>
</evidence>
<keyword evidence="2" id="KW-1003">Cell membrane</keyword>
<keyword evidence="7 8" id="KW-0472">Membrane</keyword>
<evidence type="ECO:0000256" key="7">
    <source>
        <dbReference type="ARBA" id="ARBA00023136"/>
    </source>
</evidence>
<organism evidence="10 11">
    <name type="scientific">Rosistilla oblonga</name>
    <dbReference type="NCBI Taxonomy" id="2527990"/>
    <lineage>
        <taxon>Bacteria</taxon>
        <taxon>Pseudomonadati</taxon>
        <taxon>Planctomycetota</taxon>
        <taxon>Planctomycetia</taxon>
        <taxon>Pirellulales</taxon>
        <taxon>Pirellulaceae</taxon>
        <taxon>Rosistilla</taxon>
    </lineage>
</organism>
<proteinExistence type="predicted"/>
<comment type="subcellular location">
    <subcellularLocation>
        <location evidence="1">Cell membrane</location>
        <topology evidence="1">Multi-pass membrane protein</topology>
    </subcellularLocation>
</comment>
<dbReference type="Pfam" id="PF13231">
    <property type="entry name" value="PMT_2"/>
    <property type="match status" value="1"/>
</dbReference>
<dbReference type="InterPro" id="IPR038731">
    <property type="entry name" value="RgtA/B/C-like"/>
</dbReference>
<evidence type="ECO:0000313" key="10">
    <source>
        <dbReference type="EMBL" id="QDV57144.1"/>
    </source>
</evidence>
<feature type="transmembrane region" description="Helical" evidence="8">
    <location>
        <begin position="364"/>
        <end position="384"/>
    </location>
</feature>
<feature type="transmembrane region" description="Helical" evidence="8">
    <location>
        <begin position="396"/>
        <end position="413"/>
    </location>
</feature>
<reference evidence="10 11" key="1">
    <citation type="submission" date="2019-02" db="EMBL/GenBank/DDBJ databases">
        <title>Deep-cultivation of Planctomycetes and their phenomic and genomic characterization uncovers novel biology.</title>
        <authorList>
            <person name="Wiegand S."/>
            <person name="Jogler M."/>
            <person name="Boedeker C."/>
            <person name="Pinto D."/>
            <person name="Vollmers J."/>
            <person name="Rivas-Marin E."/>
            <person name="Kohn T."/>
            <person name="Peeters S.H."/>
            <person name="Heuer A."/>
            <person name="Rast P."/>
            <person name="Oberbeckmann S."/>
            <person name="Bunk B."/>
            <person name="Jeske O."/>
            <person name="Meyerdierks A."/>
            <person name="Storesund J.E."/>
            <person name="Kallscheuer N."/>
            <person name="Luecker S."/>
            <person name="Lage O.M."/>
            <person name="Pohl T."/>
            <person name="Merkel B.J."/>
            <person name="Hornburger P."/>
            <person name="Mueller R.-W."/>
            <person name="Bruemmer F."/>
            <person name="Labrenz M."/>
            <person name="Spormann A.M."/>
            <person name="Op den Camp H."/>
            <person name="Overmann J."/>
            <person name="Amann R."/>
            <person name="Jetten M.S.M."/>
            <person name="Mascher T."/>
            <person name="Medema M.H."/>
            <person name="Devos D.P."/>
            <person name="Kaster A.-K."/>
            <person name="Ovreas L."/>
            <person name="Rohde M."/>
            <person name="Galperin M.Y."/>
            <person name="Jogler C."/>
        </authorList>
    </citation>
    <scope>NUCLEOTIDE SEQUENCE [LARGE SCALE GENOMIC DNA]</scope>
    <source>
        <strain evidence="10 11">Mal33</strain>
    </source>
</reference>
<dbReference type="EMBL" id="CP036318">
    <property type="protein sequence ID" value="QDV57144.1"/>
    <property type="molecule type" value="Genomic_DNA"/>
</dbReference>
<sequence>MSDPARCCSLPLRLILPLMLLALLVRGGVMTWRYDHLQQDPDAYRLLAENLANHNVYGQVDADGQARPTAFRPPGYPWLLSWFVTDGQLGSPAAAALNLAFGLATVGLVFAIGSRLQSQVTGFVAAALVAIDPILLGQSTLVMTETLATMLAALIWWLFLRNEATLQPSGTSSSTLGWSLALAVGLAAGFFCRPVFIVWAAWMLLMLFLRGRRQVGRTAITIATVGLVMLLAVGGWTWRNQSVMGKPIWATTHGGYTLLLGNNPPFYEYLAEGKVGEKWDAEFFHRRWAERFSADPRELSFWTAETIDTTHAAAPLGEIDDDRLAYESAKATIRRQPQMFVASCLVRLGRLWSPMPHAGDYSNLLRYAIGSFYVALFACCLLGIWRLGRRLMSPAWMAMLLLAVALSCVHSIYWSNMRMRSLATPLIAVVAAVGILGDRQRASCQPSPIVPLKSQD</sequence>
<evidence type="ECO:0000256" key="2">
    <source>
        <dbReference type="ARBA" id="ARBA00022475"/>
    </source>
</evidence>
<dbReference type="AlphaFoldDB" id="A0A518IVN5"/>
<protein>
    <recommendedName>
        <fullName evidence="9">Glycosyltransferase RgtA/B/C/D-like domain-containing protein</fullName>
    </recommendedName>
</protein>
<keyword evidence="5 8" id="KW-0812">Transmembrane</keyword>
<evidence type="ECO:0000256" key="5">
    <source>
        <dbReference type="ARBA" id="ARBA00022692"/>
    </source>
</evidence>
<dbReference type="GO" id="GO:0009103">
    <property type="term" value="P:lipopolysaccharide biosynthetic process"/>
    <property type="evidence" value="ECO:0007669"/>
    <property type="project" value="UniProtKB-ARBA"/>
</dbReference>
<feature type="transmembrane region" description="Helical" evidence="8">
    <location>
        <begin position="12"/>
        <end position="32"/>
    </location>
</feature>
<dbReference type="InterPro" id="IPR050297">
    <property type="entry name" value="LipidA_mod_glycosyltrf_83"/>
</dbReference>
<feature type="domain" description="Glycosyltransferase RgtA/B/C/D-like" evidence="9">
    <location>
        <begin position="72"/>
        <end position="233"/>
    </location>
</feature>
<keyword evidence="6 8" id="KW-1133">Transmembrane helix</keyword>
<feature type="transmembrane region" description="Helical" evidence="8">
    <location>
        <begin position="179"/>
        <end position="207"/>
    </location>
</feature>
<dbReference type="PANTHER" id="PTHR33908:SF11">
    <property type="entry name" value="MEMBRANE PROTEIN"/>
    <property type="match status" value="1"/>
</dbReference>
<evidence type="ECO:0000256" key="1">
    <source>
        <dbReference type="ARBA" id="ARBA00004651"/>
    </source>
</evidence>
<dbReference type="Proteomes" id="UP000316770">
    <property type="component" value="Chromosome"/>
</dbReference>
<evidence type="ECO:0000256" key="4">
    <source>
        <dbReference type="ARBA" id="ARBA00022679"/>
    </source>
</evidence>
<dbReference type="GO" id="GO:0016763">
    <property type="term" value="F:pentosyltransferase activity"/>
    <property type="evidence" value="ECO:0007669"/>
    <property type="project" value="TreeGrafter"/>
</dbReference>
<accession>A0A518IVN5</accession>
<feature type="transmembrane region" description="Helical" evidence="8">
    <location>
        <begin position="93"/>
        <end position="113"/>
    </location>
</feature>